<comment type="similarity">
    <text evidence="1 8">Belongs to the glycosyl hydrolase 35 family.</text>
</comment>
<dbReference type="Gene3D" id="3.20.20.80">
    <property type="entry name" value="Glycosidases"/>
    <property type="match status" value="2"/>
</dbReference>
<evidence type="ECO:0000256" key="5">
    <source>
        <dbReference type="ARBA" id="ARBA00023295"/>
    </source>
</evidence>
<dbReference type="PANTHER" id="PTHR23421">
    <property type="entry name" value="BETA-GALACTOSIDASE RELATED"/>
    <property type="match status" value="1"/>
</dbReference>
<dbReference type="Pfam" id="PF01301">
    <property type="entry name" value="Glyco_hydro_35"/>
    <property type="match status" value="1"/>
</dbReference>
<feature type="domain" description="Beta-galactosidase 1-like first all-beta" evidence="11">
    <location>
        <begin position="442"/>
        <end position="553"/>
    </location>
</feature>
<keyword evidence="5 7" id="KW-0326">Glycosidase</keyword>
<dbReference type="EC" id="3.2.1.23" evidence="7"/>
<dbReference type="InterPro" id="IPR026283">
    <property type="entry name" value="B-gal_1-like"/>
</dbReference>
<feature type="domain" description="Glycoside hydrolase 35 catalytic" evidence="10">
    <location>
        <begin position="70"/>
        <end position="389"/>
    </location>
</feature>
<dbReference type="GO" id="GO:0004565">
    <property type="term" value="F:beta-galactosidase activity"/>
    <property type="evidence" value="ECO:0007669"/>
    <property type="project" value="UniProtKB-EC"/>
</dbReference>
<evidence type="ECO:0000256" key="2">
    <source>
        <dbReference type="ARBA" id="ARBA00022729"/>
    </source>
</evidence>
<evidence type="ECO:0000256" key="7">
    <source>
        <dbReference type="RuleBase" id="RU000675"/>
    </source>
</evidence>
<reference evidence="14" key="1">
    <citation type="submission" date="2022-11" db="UniProtKB">
        <authorList>
            <consortium name="WormBaseParasite"/>
        </authorList>
    </citation>
    <scope>IDENTIFICATION</scope>
</reference>
<evidence type="ECO:0000256" key="3">
    <source>
        <dbReference type="ARBA" id="ARBA00022801"/>
    </source>
</evidence>
<feature type="active site" description="Proton donor" evidence="6">
    <location>
        <position position="218"/>
    </location>
</feature>
<dbReference type="InterPro" id="IPR017853">
    <property type="entry name" value="GH"/>
</dbReference>
<dbReference type="Pfam" id="PF21317">
    <property type="entry name" value="BetaGal_ABD_1"/>
    <property type="match status" value="1"/>
</dbReference>
<dbReference type="FunFam" id="3.20.20.80:FF:000017">
    <property type="entry name" value="Beta-galactosidase"/>
    <property type="match status" value="1"/>
</dbReference>
<dbReference type="InterPro" id="IPR048913">
    <property type="entry name" value="BetaGal_gal-bd"/>
</dbReference>
<dbReference type="InterPro" id="IPR031330">
    <property type="entry name" value="Gly_Hdrlase_35_cat"/>
</dbReference>
<feature type="active site" description="Nucleophile" evidence="6">
    <location>
        <position position="298"/>
    </location>
</feature>
<protein>
    <recommendedName>
        <fullName evidence="7">Beta-galactosidase</fullName>
        <ecNumber evidence="7">3.2.1.23</ecNumber>
    </recommendedName>
</protein>
<evidence type="ECO:0000259" key="11">
    <source>
        <dbReference type="Pfam" id="PF21317"/>
    </source>
</evidence>
<dbReference type="PIRSF" id="PIRSF006336">
    <property type="entry name" value="B-gal"/>
    <property type="match status" value="1"/>
</dbReference>
<dbReference type="SUPFAM" id="SSF51445">
    <property type="entry name" value="(Trans)glycosidases"/>
    <property type="match status" value="1"/>
</dbReference>
<sequence length="672" mass="77288">MPFFGSSFVIFALVLWSTYAKNLSLPSFKIDFEKDTFLKDDKPYRYIAGSIQYFRVPQKYWRDRLIKADTFLKDDKPYRYIAGSIQYFRVPQKYWHDRLIKAKIMGCNAVQTYISWFQHEPFKRKYDFTGTKDFVKFIRIAQSLDLDVILRLGPYIDGLQDMGGLPAWLLKSKSIELRQWNAVFLAELQVWYMKILPLIKPLLHPNGGPVIMVQIENEYGSYPACDHAYVQWLKNTISFFLGDGIVYFTVDGPSKHLLECGSHNGTYATVDFGPGNSAKEQFAVQRMFSPHGPLVNTEFYLGWHTMWGDLFQTGPIEPILATMSEMYSLNASFSIYVVHGGTNFGFTSGSEQTGTGDLKSTTTSYDWDAPIREDGELRPKFFQIKREIERLTGTKSRIKLPSPIKRFAYGSIPMRYMGSIFDHLNNLTIGRPLHFEFPPYAEEIDHYYGYILYEAALDSGKGTLNVTNAINDRGYFFVNREENIGITQRTTFVGHEQLITINMESTKAVKLSILVDNHGRISYSERLKDCKGIVKNITFNNQIIRKWTVYRLDFEKLIKEMSAELLSTRQFATSSGKLPELYAGRFEANELGDTWLDTTDWGKGNLFVNNGFNLGRYWPTKGPQMTLYHPYARRGNNTVVAFELEKPGNCFAGTCFMQSVLNPINIRPFDNN</sequence>
<feature type="domain" description="Beta-galactosidase galactose-binding" evidence="12">
    <location>
        <begin position="581"/>
        <end position="630"/>
    </location>
</feature>
<dbReference type="Pfam" id="PF21467">
    <property type="entry name" value="BetaGal_gal-bd"/>
    <property type="match status" value="1"/>
</dbReference>
<evidence type="ECO:0000256" key="4">
    <source>
        <dbReference type="ARBA" id="ARBA00023180"/>
    </source>
</evidence>
<accession>A0A914X6G0</accession>
<organism evidence="13 14">
    <name type="scientific">Plectus sambesii</name>
    <dbReference type="NCBI Taxonomy" id="2011161"/>
    <lineage>
        <taxon>Eukaryota</taxon>
        <taxon>Metazoa</taxon>
        <taxon>Ecdysozoa</taxon>
        <taxon>Nematoda</taxon>
        <taxon>Chromadorea</taxon>
        <taxon>Plectida</taxon>
        <taxon>Plectina</taxon>
        <taxon>Plectoidea</taxon>
        <taxon>Plectidae</taxon>
        <taxon>Plectus</taxon>
    </lineage>
</organism>
<dbReference type="SUPFAM" id="SSF49785">
    <property type="entry name" value="Galactose-binding domain-like"/>
    <property type="match status" value="1"/>
</dbReference>
<evidence type="ECO:0000313" key="14">
    <source>
        <dbReference type="WBParaSite" id="PSAMB.scaffold6928size8574.g29354.t1"/>
    </source>
</evidence>
<comment type="catalytic activity">
    <reaction evidence="7">
        <text>Hydrolysis of terminal non-reducing beta-D-galactose residues in beta-D-galactosides.</text>
        <dbReference type="EC" id="3.2.1.23"/>
    </reaction>
</comment>
<proteinExistence type="inferred from homology"/>
<name>A0A914X6G0_9BILA</name>
<evidence type="ECO:0000256" key="8">
    <source>
        <dbReference type="RuleBase" id="RU003679"/>
    </source>
</evidence>
<dbReference type="PROSITE" id="PS01182">
    <property type="entry name" value="GLYCOSYL_HYDROL_F35"/>
    <property type="match status" value="1"/>
</dbReference>
<dbReference type="InterPro" id="IPR048912">
    <property type="entry name" value="BetaGal1-like_ABD1"/>
</dbReference>
<dbReference type="AlphaFoldDB" id="A0A914X6G0"/>
<feature type="chain" id="PRO_5036779373" description="Beta-galactosidase" evidence="9">
    <location>
        <begin position="21"/>
        <end position="672"/>
    </location>
</feature>
<feature type="signal peptide" evidence="9">
    <location>
        <begin position="1"/>
        <end position="20"/>
    </location>
</feature>
<keyword evidence="4" id="KW-0325">Glycoprotein</keyword>
<evidence type="ECO:0000256" key="9">
    <source>
        <dbReference type="SAM" id="SignalP"/>
    </source>
</evidence>
<evidence type="ECO:0000256" key="6">
    <source>
        <dbReference type="PIRSR" id="PIRSR006336-1"/>
    </source>
</evidence>
<keyword evidence="3 7" id="KW-0378">Hydrolase</keyword>
<keyword evidence="13" id="KW-1185">Reference proteome</keyword>
<evidence type="ECO:0000259" key="12">
    <source>
        <dbReference type="Pfam" id="PF21467"/>
    </source>
</evidence>
<dbReference type="InterPro" id="IPR019801">
    <property type="entry name" value="Glyco_hydro_35_CS"/>
</dbReference>
<dbReference type="Gene3D" id="2.60.120.260">
    <property type="entry name" value="Galactose-binding domain-like"/>
    <property type="match status" value="2"/>
</dbReference>
<dbReference type="InterPro" id="IPR008979">
    <property type="entry name" value="Galactose-bd-like_sf"/>
</dbReference>
<dbReference type="Proteomes" id="UP000887566">
    <property type="component" value="Unplaced"/>
</dbReference>
<evidence type="ECO:0000313" key="13">
    <source>
        <dbReference type="Proteomes" id="UP000887566"/>
    </source>
</evidence>
<dbReference type="WBParaSite" id="PSAMB.scaffold6928size8574.g29354.t1">
    <property type="protein sequence ID" value="PSAMB.scaffold6928size8574.g29354.t1"/>
    <property type="gene ID" value="PSAMB.scaffold6928size8574.g29354"/>
</dbReference>
<dbReference type="GO" id="GO:0005975">
    <property type="term" value="P:carbohydrate metabolic process"/>
    <property type="evidence" value="ECO:0007669"/>
    <property type="project" value="InterPro"/>
</dbReference>
<dbReference type="InterPro" id="IPR001944">
    <property type="entry name" value="Glycoside_Hdrlase_35"/>
</dbReference>
<evidence type="ECO:0000256" key="1">
    <source>
        <dbReference type="ARBA" id="ARBA00009809"/>
    </source>
</evidence>
<evidence type="ECO:0000259" key="10">
    <source>
        <dbReference type="Pfam" id="PF01301"/>
    </source>
</evidence>
<keyword evidence="2 9" id="KW-0732">Signal</keyword>
<dbReference type="PRINTS" id="PR00742">
    <property type="entry name" value="GLHYDRLASE35"/>
</dbReference>